<name>A0ABS7NFX6_9RHOB</name>
<accession>A0ABS7NFX6</accession>
<protein>
    <submittedName>
        <fullName evidence="2">Hint domain-containing protein</fullName>
    </submittedName>
</protein>
<dbReference type="InterPro" id="IPR036844">
    <property type="entry name" value="Hint_dom_sf"/>
</dbReference>
<evidence type="ECO:0000313" key="3">
    <source>
        <dbReference type="Proteomes" id="UP000766629"/>
    </source>
</evidence>
<gene>
    <name evidence="2" type="ORF">KUV26_11480</name>
</gene>
<feature type="domain" description="Hedgehog/Intein (Hint)" evidence="1">
    <location>
        <begin position="142"/>
        <end position="274"/>
    </location>
</feature>
<dbReference type="InterPro" id="IPR028992">
    <property type="entry name" value="Hedgehog/Intein_dom"/>
</dbReference>
<dbReference type="Proteomes" id="UP000766629">
    <property type="component" value="Unassembled WGS sequence"/>
</dbReference>
<reference evidence="2 3" key="1">
    <citation type="submission" date="2021-06" db="EMBL/GenBank/DDBJ databases">
        <title>50 bacteria genomes isolated from Dapeng, Shenzhen, China.</title>
        <authorList>
            <person name="Zheng W."/>
            <person name="Yu S."/>
            <person name="Huang Y."/>
        </authorList>
    </citation>
    <scope>NUCLEOTIDE SEQUENCE [LARGE SCALE GENOMIC DNA]</scope>
    <source>
        <strain evidence="2 3">DP1N14-2</strain>
    </source>
</reference>
<sequence length="321" mass="34163">MLELHLPETARPEPLLLYSQGGDWPLRLALQAVPGGGLSFVLEQCGAVLHQTLNPTGQGRAGRLRLSYAWDALAGSGRLTLEQPDGGQMQIAGLSAPKPWRLRDLMALTGPLRFIAPAVAYLALSSKVEPAGPAPGLIPSIPVATPAGYRALSSLQRGDLVLTSGGEAVPVLQMVERQVPAIGTFAPVRLRAPYFGLLQDIQVATFQRLVLSGSEVEYLFGRPEVLVPAGNLVGTGTALTSRAETPLITYCQAVLPDHEPLIAAGAMTESLFLGRLRRDPQRLAASLLAPFGASVLPEHRQPKFPVLRAFDSAVLADRRTA</sequence>
<proteinExistence type="predicted"/>
<comment type="caution">
    <text evidence="2">The sequence shown here is derived from an EMBL/GenBank/DDBJ whole genome shotgun (WGS) entry which is preliminary data.</text>
</comment>
<evidence type="ECO:0000259" key="1">
    <source>
        <dbReference type="Pfam" id="PF13403"/>
    </source>
</evidence>
<dbReference type="Pfam" id="PF13403">
    <property type="entry name" value="Hint_2"/>
    <property type="match status" value="1"/>
</dbReference>
<dbReference type="EMBL" id="JAHVJA010000004">
    <property type="protein sequence ID" value="MBY6140060.1"/>
    <property type="molecule type" value="Genomic_DNA"/>
</dbReference>
<keyword evidence="3" id="KW-1185">Reference proteome</keyword>
<organism evidence="2 3">
    <name type="scientific">Leisingera daeponensis</name>
    <dbReference type="NCBI Taxonomy" id="405746"/>
    <lineage>
        <taxon>Bacteria</taxon>
        <taxon>Pseudomonadati</taxon>
        <taxon>Pseudomonadota</taxon>
        <taxon>Alphaproteobacteria</taxon>
        <taxon>Rhodobacterales</taxon>
        <taxon>Roseobacteraceae</taxon>
        <taxon>Leisingera</taxon>
    </lineage>
</organism>
<dbReference type="SUPFAM" id="SSF51294">
    <property type="entry name" value="Hedgehog/intein (Hint) domain"/>
    <property type="match status" value="1"/>
</dbReference>
<evidence type="ECO:0000313" key="2">
    <source>
        <dbReference type="EMBL" id="MBY6140060.1"/>
    </source>
</evidence>